<gene>
    <name evidence="2" type="ORF">OH806_06690</name>
</gene>
<dbReference type="InterPro" id="IPR025992">
    <property type="entry name" value="Haem-bd"/>
</dbReference>
<organism evidence="2 3">
    <name type="scientific">Chryseobacterium oryctis</name>
    <dbReference type="NCBI Taxonomy" id="2952618"/>
    <lineage>
        <taxon>Bacteria</taxon>
        <taxon>Pseudomonadati</taxon>
        <taxon>Bacteroidota</taxon>
        <taxon>Flavobacteriia</taxon>
        <taxon>Flavobacteriales</taxon>
        <taxon>Weeksellaceae</taxon>
        <taxon>Chryseobacterium group</taxon>
        <taxon>Chryseobacterium</taxon>
    </lineage>
</organism>
<evidence type="ECO:0000259" key="1">
    <source>
        <dbReference type="SMART" id="SM01235"/>
    </source>
</evidence>
<sequence>MKTVKKVVLWSLVVFALIQFIPIDKVNKPVDHKVNFIETKKTPEKIANLIKGACYDCHSDETVYPKYASIAPISWSVRSHIKEGRKRMNFSVWETYNKDLKQNILKRSVETIQLRLMPLPGYIVYHEEANLSEAERTLLANYFEEILKSNNY</sequence>
<comment type="caution">
    <text evidence="2">The sequence shown here is derived from an EMBL/GenBank/DDBJ whole genome shotgun (WGS) entry which is preliminary data.</text>
</comment>
<evidence type="ECO:0000313" key="3">
    <source>
        <dbReference type="Proteomes" id="UP001163719"/>
    </source>
</evidence>
<dbReference type="EMBL" id="JAPDHV010000002">
    <property type="protein sequence ID" value="MCW3160953.1"/>
    <property type="molecule type" value="Genomic_DNA"/>
</dbReference>
<accession>A0ABT3HME2</accession>
<evidence type="ECO:0000313" key="2">
    <source>
        <dbReference type="EMBL" id="MCW3160953.1"/>
    </source>
</evidence>
<name>A0ABT3HME2_9FLAO</name>
<feature type="domain" description="Haem-binding" evidence="1">
    <location>
        <begin position="12"/>
        <end position="147"/>
    </location>
</feature>
<dbReference type="SMART" id="SM01235">
    <property type="entry name" value="Haem_bd"/>
    <property type="match status" value="1"/>
</dbReference>
<dbReference type="Proteomes" id="UP001163719">
    <property type="component" value="Unassembled WGS sequence"/>
</dbReference>
<proteinExistence type="predicted"/>
<dbReference type="Pfam" id="PF14376">
    <property type="entry name" value="Haem_bd"/>
    <property type="match status" value="1"/>
</dbReference>
<dbReference type="RefSeq" id="WP_264742896.1">
    <property type="nucleotide sequence ID" value="NZ_JAPDHV010000002.1"/>
</dbReference>
<keyword evidence="3" id="KW-1185">Reference proteome</keyword>
<protein>
    <submittedName>
        <fullName evidence="2">Heme-binding domain-containing protein</fullName>
    </submittedName>
</protein>
<reference evidence="2" key="1">
    <citation type="submission" date="2022-10" db="EMBL/GenBank/DDBJ databases">
        <title>Chryseobacterium babae sp. nov. isolated from the gut of the beetle Oryctes rhinoceros, and Chryseobacterium kimseyorum sp. nov., isolated from a stick insect rearing cage.</title>
        <authorList>
            <person name="Shelomi M."/>
            <person name="Han C.-J."/>
            <person name="Chen W.-M."/>
            <person name="Chen H.-K."/>
            <person name="Liaw S.-J."/>
            <person name="Muhle E."/>
            <person name="Clermont D."/>
        </authorList>
    </citation>
    <scope>NUCLEOTIDE SEQUENCE</scope>
    <source>
        <strain evidence="2">WLa1L2M3</strain>
    </source>
</reference>